<dbReference type="Proteomes" id="UP000002875">
    <property type="component" value="Chromosome"/>
</dbReference>
<proteinExistence type="predicted"/>
<sequence>MSLTKSAYQVLKKENEKQKNLLFGVNFEQIPRIGNVEVDYAFEILPRINSL</sequence>
<organism evidence="1 2">
    <name type="scientific">Emticicia oligotrophica (strain DSM 17448 / CIP 109782 / MTCC 6937 / GPTSA100-15)</name>
    <dbReference type="NCBI Taxonomy" id="929562"/>
    <lineage>
        <taxon>Bacteria</taxon>
        <taxon>Pseudomonadati</taxon>
        <taxon>Bacteroidota</taxon>
        <taxon>Cytophagia</taxon>
        <taxon>Cytophagales</taxon>
        <taxon>Leadbetterellaceae</taxon>
        <taxon>Emticicia</taxon>
    </lineage>
</organism>
<evidence type="ECO:0000313" key="2">
    <source>
        <dbReference type="Proteomes" id="UP000002875"/>
    </source>
</evidence>
<name>A0ABN4APY9_EMTOG</name>
<dbReference type="EMBL" id="CP002961">
    <property type="protein sequence ID" value="AFK04530.1"/>
    <property type="molecule type" value="Genomic_DNA"/>
</dbReference>
<keyword evidence="2" id="KW-1185">Reference proteome</keyword>
<reference evidence="1 2" key="1">
    <citation type="submission" date="2011-07" db="EMBL/GenBank/DDBJ databases">
        <title>The complete genome of chromosome of Emticicia oligotrophica DSM 17448.</title>
        <authorList>
            <consortium name="US DOE Joint Genome Institute (JGI-PGF)"/>
            <person name="Lucas S."/>
            <person name="Han J."/>
            <person name="Lapidus A."/>
            <person name="Bruce D."/>
            <person name="Goodwin L."/>
            <person name="Pitluck S."/>
            <person name="Peters L."/>
            <person name="Kyrpides N."/>
            <person name="Mavromatis K."/>
            <person name="Ivanova N."/>
            <person name="Ovchinnikova G."/>
            <person name="Teshima H."/>
            <person name="Detter J.C."/>
            <person name="Tapia R."/>
            <person name="Han C."/>
            <person name="Land M."/>
            <person name="Hauser L."/>
            <person name="Markowitz V."/>
            <person name="Cheng J.-F."/>
            <person name="Hugenholtz P."/>
            <person name="Woyke T."/>
            <person name="Wu D."/>
            <person name="Tindall B."/>
            <person name="Pomrenke H."/>
            <person name="Brambilla E."/>
            <person name="Klenk H.-P."/>
            <person name="Eisen J.A."/>
        </authorList>
    </citation>
    <scope>NUCLEOTIDE SEQUENCE [LARGE SCALE GENOMIC DNA]</scope>
    <source>
        <strain evidence="1 2">DSM 17448</strain>
    </source>
</reference>
<evidence type="ECO:0000313" key="1">
    <source>
        <dbReference type="EMBL" id="AFK04530.1"/>
    </source>
</evidence>
<protein>
    <submittedName>
        <fullName evidence="1">Uncharacterized protein</fullName>
    </submittedName>
</protein>
<accession>A0ABN4APY9</accession>
<gene>
    <name evidence="1" type="ordered locus">Emtol_3401</name>
</gene>